<evidence type="ECO:0000256" key="2">
    <source>
        <dbReference type="ARBA" id="ARBA00022692"/>
    </source>
</evidence>
<sequence>MPIRSLLDAVPYLAAYDTSFVVLAALSLVVLIRNFATAPLAYASEEQVPGMPLQHDHSKLSFRAIRTYANSAETFPAFGWALLVAIIAGASPLLVNWLAALYRAWRLAFWVVYYTAALARLRAGPEPWCSWLGCCSTLSLPAPQFGRF</sequence>
<organism evidence="6 7">
    <name type="scientific">Litoreibacter arenae DSM 19593</name>
    <dbReference type="NCBI Taxonomy" id="1123360"/>
    <lineage>
        <taxon>Bacteria</taxon>
        <taxon>Pseudomonadati</taxon>
        <taxon>Pseudomonadota</taxon>
        <taxon>Alphaproteobacteria</taxon>
        <taxon>Rhodobacterales</taxon>
        <taxon>Roseobacteraceae</taxon>
        <taxon>Litoreibacter</taxon>
    </lineage>
</organism>
<evidence type="ECO:0008006" key="8">
    <source>
        <dbReference type="Google" id="ProtNLM"/>
    </source>
</evidence>
<comment type="caution">
    <text evidence="6">The sequence shown here is derived from an EMBL/GenBank/DDBJ whole genome shotgun (WGS) entry which is preliminary data.</text>
</comment>
<dbReference type="Gene3D" id="1.20.120.550">
    <property type="entry name" value="Membrane associated eicosanoid/glutathione metabolism-like domain"/>
    <property type="match status" value="1"/>
</dbReference>
<dbReference type="Proteomes" id="UP000015351">
    <property type="component" value="Unassembled WGS sequence"/>
</dbReference>
<accession>S9S292</accession>
<evidence type="ECO:0000256" key="1">
    <source>
        <dbReference type="ARBA" id="ARBA00004370"/>
    </source>
</evidence>
<evidence type="ECO:0000256" key="3">
    <source>
        <dbReference type="ARBA" id="ARBA00022989"/>
    </source>
</evidence>
<dbReference type="STRING" id="1123360.thalar_01674"/>
<dbReference type="Pfam" id="PF01124">
    <property type="entry name" value="MAPEG"/>
    <property type="match status" value="1"/>
</dbReference>
<dbReference type="GO" id="GO:0016020">
    <property type="term" value="C:membrane"/>
    <property type="evidence" value="ECO:0007669"/>
    <property type="project" value="UniProtKB-SubCell"/>
</dbReference>
<dbReference type="AlphaFoldDB" id="S9S292"/>
<keyword evidence="4 5" id="KW-0472">Membrane</keyword>
<dbReference type="EMBL" id="AONI01000009">
    <property type="protein sequence ID" value="EPX80334.1"/>
    <property type="molecule type" value="Genomic_DNA"/>
</dbReference>
<feature type="transmembrane region" description="Helical" evidence="5">
    <location>
        <begin position="77"/>
        <end position="99"/>
    </location>
</feature>
<evidence type="ECO:0000313" key="6">
    <source>
        <dbReference type="EMBL" id="EPX80334.1"/>
    </source>
</evidence>
<evidence type="ECO:0000256" key="4">
    <source>
        <dbReference type="ARBA" id="ARBA00023136"/>
    </source>
</evidence>
<dbReference type="RefSeq" id="WP_021100240.1">
    <property type="nucleotide sequence ID" value="NZ_KE557306.1"/>
</dbReference>
<protein>
    <recommendedName>
        <fullName evidence="8">MAPEG family protein</fullName>
    </recommendedName>
</protein>
<dbReference type="SUPFAM" id="SSF161084">
    <property type="entry name" value="MAPEG domain-like"/>
    <property type="match status" value="1"/>
</dbReference>
<reference evidence="7" key="1">
    <citation type="journal article" date="2013" name="Stand. Genomic Sci.">
        <title>Genome sequence of the Litoreibacter arenae type strain (DSM 19593(T)), a member of the Roseobacter clade isolated from sea sand.</title>
        <authorList>
            <person name="Riedel T."/>
            <person name="Fiebig A."/>
            <person name="Petersen J."/>
            <person name="Gronow S."/>
            <person name="Kyrpides N.C."/>
            <person name="Goker M."/>
            <person name="Klenk H.P."/>
        </authorList>
    </citation>
    <scope>NUCLEOTIDE SEQUENCE [LARGE SCALE GENOMIC DNA]</scope>
    <source>
        <strain evidence="7">DSM 19593</strain>
    </source>
</reference>
<name>S9S292_9RHOB</name>
<dbReference type="HOGENOM" id="CLU_1756623_0_0_5"/>
<dbReference type="InterPro" id="IPR001129">
    <property type="entry name" value="Membr-assoc_MAPEG"/>
</dbReference>
<evidence type="ECO:0000313" key="7">
    <source>
        <dbReference type="Proteomes" id="UP000015351"/>
    </source>
</evidence>
<dbReference type="OrthoDB" id="7679090at2"/>
<feature type="transmembrane region" description="Helical" evidence="5">
    <location>
        <begin position="12"/>
        <end position="32"/>
    </location>
</feature>
<dbReference type="InterPro" id="IPR023352">
    <property type="entry name" value="MAPEG-like_dom_sf"/>
</dbReference>
<comment type="subcellular location">
    <subcellularLocation>
        <location evidence="1">Membrane</location>
    </subcellularLocation>
</comment>
<gene>
    <name evidence="6" type="ORF">thalar_01674</name>
</gene>
<keyword evidence="2 5" id="KW-0812">Transmembrane</keyword>
<keyword evidence="3 5" id="KW-1133">Transmembrane helix</keyword>
<evidence type="ECO:0000256" key="5">
    <source>
        <dbReference type="SAM" id="Phobius"/>
    </source>
</evidence>
<keyword evidence="7" id="KW-1185">Reference proteome</keyword>
<proteinExistence type="predicted"/>